<dbReference type="InterPro" id="IPR019800">
    <property type="entry name" value="Glyco_hydro_3_AS"/>
</dbReference>
<accession>A0A381VNJ1</accession>
<dbReference type="InterPro" id="IPR036962">
    <property type="entry name" value="Glyco_hydro_3_N_sf"/>
</dbReference>
<dbReference type="GO" id="GO:0008422">
    <property type="term" value="F:beta-glucosidase activity"/>
    <property type="evidence" value="ECO:0007669"/>
    <property type="project" value="UniProtKB-EC"/>
</dbReference>
<dbReference type="SMART" id="SM01217">
    <property type="entry name" value="Fn3_like"/>
    <property type="match status" value="1"/>
</dbReference>
<dbReference type="FunFam" id="3.20.20.300:FF:000005">
    <property type="entry name" value="Periplasmic beta-glucosidase"/>
    <property type="match status" value="1"/>
</dbReference>
<dbReference type="Pfam" id="PF01915">
    <property type="entry name" value="Glyco_hydro_3_C"/>
    <property type="match status" value="1"/>
</dbReference>
<keyword evidence="4" id="KW-0732">Signal</keyword>
<dbReference type="Pfam" id="PF14310">
    <property type="entry name" value="Fn3-like"/>
    <property type="match status" value="1"/>
</dbReference>
<organism evidence="8">
    <name type="scientific">marine metagenome</name>
    <dbReference type="NCBI Taxonomy" id="408172"/>
    <lineage>
        <taxon>unclassified sequences</taxon>
        <taxon>metagenomes</taxon>
        <taxon>ecological metagenomes</taxon>
    </lineage>
</organism>
<dbReference type="PANTHER" id="PTHR30620:SF16">
    <property type="entry name" value="LYSOSOMAL BETA GLUCOSIDASE"/>
    <property type="match status" value="1"/>
</dbReference>
<dbReference type="InterPro" id="IPR051915">
    <property type="entry name" value="Cellulose_Degrad_GH3"/>
</dbReference>
<dbReference type="InterPro" id="IPR001764">
    <property type="entry name" value="Glyco_hydro_3_N"/>
</dbReference>
<dbReference type="InterPro" id="IPR017853">
    <property type="entry name" value="GH"/>
</dbReference>
<dbReference type="PRINTS" id="PR00133">
    <property type="entry name" value="GLHYDRLASE3"/>
</dbReference>
<evidence type="ECO:0000256" key="6">
    <source>
        <dbReference type="ARBA" id="ARBA00023295"/>
    </source>
</evidence>
<gene>
    <name evidence="8" type="ORF">METZ01_LOCUS93917</name>
</gene>
<dbReference type="Gene3D" id="3.20.20.300">
    <property type="entry name" value="Glycoside hydrolase, family 3, N-terminal domain"/>
    <property type="match status" value="1"/>
</dbReference>
<dbReference type="AlphaFoldDB" id="A0A381VNJ1"/>
<proteinExistence type="inferred from homology"/>
<dbReference type="PROSITE" id="PS00775">
    <property type="entry name" value="GLYCOSYL_HYDROL_F3"/>
    <property type="match status" value="1"/>
</dbReference>
<dbReference type="PANTHER" id="PTHR30620">
    <property type="entry name" value="PERIPLASMIC BETA-GLUCOSIDASE-RELATED"/>
    <property type="match status" value="1"/>
</dbReference>
<dbReference type="InterPro" id="IPR026891">
    <property type="entry name" value="Fn3-like"/>
</dbReference>
<dbReference type="SUPFAM" id="SSF51445">
    <property type="entry name" value="(Trans)glycosidases"/>
    <property type="match status" value="1"/>
</dbReference>
<evidence type="ECO:0000256" key="1">
    <source>
        <dbReference type="ARBA" id="ARBA00000448"/>
    </source>
</evidence>
<protein>
    <recommendedName>
        <fullName evidence="3">beta-glucosidase</fullName>
        <ecNumber evidence="3">3.2.1.21</ecNumber>
    </recommendedName>
</protein>
<dbReference type="Gene3D" id="3.40.50.1700">
    <property type="entry name" value="Glycoside hydrolase family 3 C-terminal domain"/>
    <property type="match status" value="1"/>
</dbReference>
<dbReference type="InterPro" id="IPR013783">
    <property type="entry name" value="Ig-like_fold"/>
</dbReference>
<evidence type="ECO:0000256" key="2">
    <source>
        <dbReference type="ARBA" id="ARBA00005336"/>
    </source>
</evidence>
<dbReference type="EC" id="3.2.1.21" evidence="3"/>
<sequence>MFNRKGCSVKFKLIFPTLLLFHTVGFNMPNGVNEIESKIDRLLNKMSLQDKIGQMCQRSGADWNYDGVKAGKIGSILNAVDPEKIKKLQKLAVEESPHGIPLLIARDVIHGFRTIFPIPLGLAATWNTELIEQGAHVAASEAASVGINWTFGPMMDISRDPRWGRIAESFGEDHYLTSQMAVAMIKGLQSDDLTKPDAIAACAKHFVGYGAGEGGRDYNTAYIPEQLLREVYLKPFHASAEAGVGTLMAGFHGVNGIPSSANSFLLRNILRQEWDWNGVVVSDWASIHELIEHGYCADGKDAAQKALIAGIDMEMTSTDYEEYLQELVNSGEVDIKLVDGAVRNILRLKFNLGLFENPIVNADQFPKMVNEDYLKMAKKTAIQSVVMLKNEKNSLPLSKNIKNIAVIGPLSDDPFEQLGTWTFDQNIEDSQTPMDALNEVYGNDLNIHYSKGLATSRSTDDTFFKEAIRAAEKSEVVLFFAGEEAIITGEAHCRANIDLPGAQEELILQLAETGKPIILIVMAGRPLTMGNILDKVDAILYAFHPGTMGGPAIVDLLFGNESPSGKLPVTFPKVVGQIPMYYNHKNTGRPPNEKTFVHIDDIPARMWQTSLGNESHYLDAGYKPQFPFGFGLSYTKFSYSNLTLSDSVIRTGDNITISAVIKNRGHAEAEEVVQLYTRDLVASITPPVKELRRFKRIQLKPGESQTVQFTLNTSDLAFYNQEMELVTEPGTFHIWIASDSDNGLLGKFDVKK</sequence>
<dbReference type="InterPro" id="IPR002772">
    <property type="entry name" value="Glyco_hydro_3_C"/>
</dbReference>
<name>A0A381VNJ1_9ZZZZ</name>
<dbReference type="InterPro" id="IPR036881">
    <property type="entry name" value="Glyco_hydro_3_C_sf"/>
</dbReference>
<comment type="catalytic activity">
    <reaction evidence="1">
        <text>Hydrolysis of terminal, non-reducing beta-D-glucosyl residues with release of beta-D-glucose.</text>
        <dbReference type="EC" id="3.2.1.21"/>
    </reaction>
</comment>
<evidence type="ECO:0000256" key="4">
    <source>
        <dbReference type="ARBA" id="ARBA00022729"/>
    </source>
</evidence>
<evidence type="ECO:0000259" key="7">
    <source>
        <dbReference type="SMART" id="SM01217"/>
    </source>
</evidence>
<keyword evidence="5" id="KW-0378">Hydrolase</keyword>
<dbReference type="GO" id="GO:0009251">
    <property type="term" value="P:glucan catabolic process"/>
    <property type="evidence" value="ECO:0007669"/>
    <property type="project" value="TreeGrafter"/>
</dbReference>
<comment type="similarity">
    <text evidence="2">Belongs to the glycosyl hydrolase 3 family.</text>
</comment>
<evidence type="ECO:0000256" key="5">
    <source>
        <dbReference type="ARBA" id="ARBA00022801"/>
    </source>
</evidence>
<dbReference type="Pfam" id="PF00933">
    <property type="entry name" value="Glyco_hydro_3"/>
    <property type="match status" value="1"/>
</dbReference>
<dbReference type="EMBL" id="UINC01009152">
    <property type="protein sequence ID" value="SVA41063.1"/>
    <property type="molecule type" value="Genomic_DNA"/>
</dbReference>
<feature type="domain" description="Fibronectin type III-like" evidence="7">
    <location>
        <begin position="671"/>
        <end position="740"/>
    </location>
</feature>
<dbReference type="Gene3D" id="2.60.40.10">
    <property type="entry name" value="Immunoglobulins"/>
    <property type="match status" value="1"/>
</dbReference>
<reference evidence="8" key="1">
    <citation type="submission" date="2018-05" db="EMBL/GenBank/DDBJ databases">
        <authorList>
            <person name="Lanie J.A."/>
            <person name="Ng W.-L."/>
            <person name="Kazmierczak K.M."/>
            <person name="Andrzejewski T.M."/>
            <person name="Davidsen T.M."/>
            <person name="Wayne K.J."/>
            <person name="Tettelin H."/>
            <person name="Glass J.I."/>
            <person name="Rusch D."/>
            <person name="Podicherti R."/>
            <person name="Tsui H.-C.T."/>
            <person name="Winkler M.E."/>
        </authorList>
    </citation>
    <scope>NUCLEOTIDE SEQUENCE</scope>
</reference>
<dbReference type="FunFam" id="2.60.40.10:FF:000495">
    <property type="entry name" value="Periplasmic beta-glucosidase"/>
    <property type="match status" value="1"/>
</dbReference>
<evidence type="ECO:0000256" key="3">
    <source>
        <dbReference type="ARBA" id="ARBA00012744"/>
    </source>
</evidence>
<evidence type="ECO:0000313" key="8">
    <source>
        <dbReference type="EMBL" id="SVA41063.1"/>
    </source>
</evidence>
<dbReference type="SUPFAM" id="SSF52279">
    <property type="entry name" value="Beta-D-glucan exohydrolase, C-terminal domain"/>
    <property type="match status" value="1"/>
</dbReference>
<keyword evidence="6" id="KW-0326">Glycosidase</keyword>